<dbReference type="Pfam" id="PF00326">
    <property type="entry name" value="Peptidase_S9"/>
    <property type="match status" value="1"/>
</dbReference>
<evidence type="ECO:0000313" key="5">
    <source>
        <dbReference type="EMBL" id="THG90937.1"/>
    </source>
</evidence>
<evidence type="ECO:0000313" key="4">
    <source>
        <dbReference type="EMBL" id="KGA97542.1"/>
    </source>
</evidence>
<keyword evidence="2" id="KW-0645">Protease</keyword>
<comment type="caution">
    <text evidence="4">The sequence shown here is derived from an EMBL/GenBank/DDBJ whole genome shotgun (WGS) entry which is preliminary data.</text>
</comment>
<organism evidence="4 6">
    <name type="scientific">Alkalihalobacillus alcalophilus ATCC 27647 = CGMCC 1.3604</name>
    <dbReference type="NCBI Taxonomy" id="1218173"/>
    <lineage>
        <taxon>Bacteria</taxon>
        <taxon>Bacillati</taxon>
        <taxon>Bacillota</taxon>
        <taxon>Bacilli</taxon>
        <taxon>Bacillales</taxon>
        <taxon>Bacillaceae</taxon>
        <taxon>Alkalihalobacillus</taxon>
    </lineage>
</organism>
<dbReference type="EMBL" id="ALPT02000027">
    <property type="protein sequence ID" value="KGA97542.1"/>
    <property type="molecule type" value="Genomic_DNA"/>
</dbReference>
<dbReference type="InterPro" id="IPR011042">
    <property type="entry name" value="6-blade_b-propeller_TolB-like"/>
</dbReference>
<accession>A0A094YVJ7</accession>
<dbReference type="PANTHER" id="PTHR42776">
    <property type="entry name" value="SERINE PEPTIDASE S9 FAMILY MEMBER"/>
    <property type="match status" value="1"/>
</dbReference>
<dbReference type="Gene3D" id="2.120.10.30">
    <property type="entry name" value="TolB, C-terminal domain"/>
    <property type="match status" value="1"/>
</dbReference>
<dbReference type="Gene3D" id="3.40.50.1820">
    <property type="entry name" value="alpha/beta hydrolase"/>
    <property type="match status" value="1"/>
</dbReference>
<dbReference type="STRING" id="1218173.BALCAV_0209830"/>
<dbReference type="AlphaFoldDB" id="A0A094YVJ7"/>
<name>A0A094YVJ7_ALKAL</name>
<dbReference type="eggNOG" id="COG1506">
    <property type="taxonomic scope" value="Bacteria"/>
</dbReference>
<reference evidence="5 7" key="2">
    <citation type="submission" date="2014-01" db="EMBL/GenBank/DDBJ databases">
        <title>Draft genome sequencing of Bacillus alcalophilus CGMCC 1.3604.</title>
        <authorList>
            <person name="Yang J."/>
            <person name="Diao L."/>
            <person name="Yang S."/>
        </authorList>
    </citation>
    <scope>NUCLEOTIDE SEQUENCE [LARGE SCALE GENOMIC DNA]</scope>
    <source>
        <strain evidence="5 7">CGMCC 1.3604</strain>
    </source>
</reference>
<dbReference type="EMBL" id="JALP01000102">
    <property type="protein sequence ID" value="THG90937.1"/>
    <property type="molecule type" value="Genomic_DNA"/>
</dbReference>
<dbReference type="Proteomes" id="UP000297014">
    <property type="component" value="Unassembled WGS sequence"/>
</dbReference>
<dbReference type="Proteomes" id="UP000002754">
    <property type="component" value="Unassembled WGS sequence"/>
</dbReference>
<keyword evidence="6" id="KW-1185">Reference proteome</keyword>
<dbReference type="GO" id="GO:0004252">
    <property type="term" value="F:serine-type endopeptidase activity"/>
    <property type="evidence" value="ECO:0007669"/>
    <property type="project" value="TreeGrafter"/>
</dbReference>
<dbReference type="SUPFAM" id="SSF82171">
    <property type="entry name" value="DPP6 N-terminal domain-like"/>
    <property type="match status" value="1"/>
</dbReference>
<dbReference type="PANTHER" id="PTHR42776:SF27">
    <property type="entry name" value="DIPEPTIDYL PEPTIDASE FAMILY MEMBER 6"/>
    <property type="match status" value="1"/>
</dbReference>
<dbReference type="OrthoDB" id="108903at2"/>
<keyword evidence="2" id="KW-0720">Serine protease</keyword>
<dbReference type="Pfam" id="PF07676">
    <property type="entry name" value="PD40"/>
    <property type="match status" value="1"/>
</dbReference>
<proteinExistence type="predicted"/>
<dbReference type="RefSeq" id="WP_003322014.1">
    <property type="nucleotide sequence ID" value="NZ_JALP01000102.1"/>
</dbReference>
<evidence type="ECO:0000259" key="3">
    <source>
        <dbReference type="Pfam" id="PF00326"/>
    </source>
</evidence>
<evidence type="ECO:0000256" key="1">
    <source>
        <dbReference type="ARBA" id="ARBA00022801"/>
    </source>
</evidence>
<dbReference type="SUPFAM" id="SSF53474">
    <property type="entry name" value="alpha/beta-Hydrolases"/>
    <property type="match status" value="1"/>
</dbReference>
<gene>
    <name evidence="5" type="ORF">AJ85_08035</name>
    <name evidence="4" type="ORF">BALCAV_0209830</name>
</gene>
<evidence type="ECO:0000256" key="2">
    <source>
        <dbReference type="ARBA" id="ARBA00022825"/>
    </source>
</evidence>
<dbReference type="GO" id="GO:0006508">
    <property type="term" value="P:proteolysis"/>
    <property type="evidence" value="ECO:0007669"/>
    <property type="project" value="InterPro"/>
</dbReference>
<dbReference type="InterPro" id="IPR001375">
    <property type="entry name" value="Peptidase_S9_cat"/>
</dbReference>
<feature type="domain" description="Peptidase S9 prolyl oligopeptidase catalytic" evidence="3">
    <location>
        <begin position="520"/>
        <end position="721"/>
    </location>
</feature>
<evidence type="ECO:0000313" key="7">
    <source>
        <dbReference type="Proteomes" id="UP000297014"/>
    </source>
</evidence>
<protein>
    <recommendedName>
        <fullName evidence="3">Peptidase S9 prolyl oligopeptidase catalytic domain-containing protein</fullName>
    </recommendedName>
</protein>
<evidence type="ECO:0000313" key="6">
    <source>
        <dbReference type="Proteomes" id="UP000002754"/>
    </source>
</evidence>
<sequence length="721" mass="81340">MERLLTVDEVLNIKEPASLVHMSISTDNKWLAFCLDEYTKSEQSIGVSMAVKGYSQWVCNLKTNEAFPLTSDANSSWGGVWSPDGKTLAFFADIKGKAQLWLWDSLSGELNVASDKIVRPFFGFEKPIWMKDGRNIIVKTMPDGLFEESNFYNFENDELITNESVSTVKVFKTKEGNGTEGDSDLLQWFNRYRADISVIDVIKRAKTILCRGLKPVGMQLSKDGKTLAFTNCLGEEKRDSQQNIYELWVCRLVMQERLQPKCVATNIRMEYGIGFSWGLDNHSIYYTTSGSLADGGLWVVHTSSFEKSLLYHNKKVHLGHEFEIPKPLANGNVAIVARGKLWHYRSTLNEIEEVVTGKGRIVVAALGIDGEHILVQTHESKAALYVFWKVNLITGEFIKVLEEPFGHLPWFEGGAASNYHNGEAVLAYFIQNADQPPALKVLHLNTNESELVNLTTLNNKQLGSSQILTWSLKGRKMRGALLLPQNIKEPLPVIMRVYGGAMQSDYIRQFGLSSSKYDNHQLLASRGYAVFLPDLPMSRGNEPADEITEAVEAALDVLVQHPSIDPERIGIIGHSFGGYSALVAITRIQRFNAAVVSAGIGNLISFSTHFDAYNPDLNMVYGLVEDGQFNLGKNLWEEKERYIRNSPLFDFHNIKTPVLIIQGTKDHICKGEAGPIFSALNRLDKTAQLVLYDEGHWQGDWKEENIKDYYKRVFDWFKYYL</sequence>
<keyword evidence="1" id="KW-0378">Hydrolase</keyword>
<reference evidence="4 6" key="1">
    <citation type="journal article" date="2014" name="Genome Announc.">
        <title>Draft Genome Sequence of Bacillus alcalophilus AV1934, a Classic Alkaliphile Isolated from Human Feces in 1934.</title>
        <authorList>
            <person name="Attie O."/>
            <person name="Jayaprakash A."/>
            <person name="Shah H."/>
            <person name="Paulsen I.T."/>
            <person name="Morino M."/>
            <person name="Takahashi Y."/>
            <person name="Narumi I."/>
            <person name="Sachidanandam R."/>
            <person name="Satoh K."/>
            <person name="Ito M."/>
            <person name="Krulwich T.A."/>
        </authorList>
    </citation>
    <scope>NUCLEOTIDE SEQUENCE [LARGE SCALE GENOMIC DNA]</scope>
    <source>
        <strain evidence="4 6">AV1934</strain>
    </source>
</reference>
<dbReference type="InterPro" id="IPR011659">
    <property type="entry name" value="WD40"/>
</dbReference>
<dbReference type="InterPro" id="IPR029058">
    <property type="entry name" value="AB_hydrolase_fold"/>
</dbReference>